<proteinExistence type="predicted"/>
<feature type="domain" description="GGDEF" evidence="7">
    <location>
        <begin position="395"/>
        <end position="524"/>
    </location>
</feature>
<feature type="transmembrane region" description="Helical" evidence="6">
    <location>
        <begin position="12"/>
        <end position="33"/>
    </location>
</feature>
<dbReference type="Gene3D" id="3.30.70.270">
    <property type="match status" value="1"/>
</dbReference>
<dbReference type="Pfam" id="PF00990">
    <property type="entry name" value="GGDEF"/>
    <property type="match status" value="1"/>
</dbReference>
<comment type="caution">
    <text evidence="8">The sequence shown here is derived from an EMBL/GenBank/DDBJ whole genome shotgun (WGS) entry which is preliminary data.</text>
</comment>
<evidence type="ECO:0000256" key="2">
    <source>
        <dbReference type="ARBA" id="ARBA00022475"/>
    </source>
</evidence>
<dbReference type="PANTHER" id="PTHR45138:SF9">
    <property type="entry name" value="DIGUANYLATE CYCLASE DGCM-RELATED"/>
    <property type="match status" value="1"/>
</dbReference>
<dbReference type="CDD" id="cd01949">
    <property type="entry name" value="GGDEF"/>
    <property type="match status" value="1"/>
</dbReference>
<dbReference type="RefSeq" id="WP_113806064.1">
    <property type="nucleotide sequence ID" value="NZ_QOCW01000009.1"/>
</dbReference>
<dbReference type="Pfam" id="PF02743">
    <property type="entry name" value="dCache_1"/>
    <property type="match status" value="1"/>
</dbReference>
<name>A0A366XVS6_9BACI</name>
<dbReference type="SUPFAM" id="SSF103190">
    <property type="entry name" value="Sensory domain-like"/>
    <property type="match status" value="1"/>
</dbReference>
<protein>
    <submittedName>
        <fullName evidence="8">Diguanylate cyclase</fullName>
    </submittedName>
</protein>
<dbReference type="InterPro" id="IPR033479">
    <property type="entry name" value="dCache_1"/>
</dbReference>
<dbReference type="InterPro" id="IPR029151">
    <property type="entry name" value="Sensor-like_sf"/>
</dbReference>
<gene>
    <name evidence="8" type="ORF">DS031_10670</name>
</gene>
<evidence type="ECO:0000256" key="1">
    <source>
        <dbReference type="ARBA" id="ARBA00004651"/>
    </source>
</evidence>
<evidence type="ECO:0000313" key="8">
    <source>
        <dbReference type="EMBL" id="RBW69678.1"/>
    </source>
</evidence>
<evidence type="ECO:0000256" key="6">
    <source>
        <dbReference type="SAM" id="Phobius"/>
    </source>
</evidence>
<dbReference type="NCBIfam" id="TIGR00254">
    <property type="entry name" value="GGDEF"/>
    <property type="match status" value="1"/>
</dbReference>
<keyword evidence="4 6" id="KW-1133">Transmembrane helix</keyword>
<keyword evidence="3 6" id="KW-0812">Transmembrane</keyword>
<dbReference type="PANTHER" id="PTHR45138">
    <property type="entry name" value="REGULATORY COMPONENTS OF SENSORY TRANSDUCTION SYSTEM"/>
    <property type="match status" value="1"/>
</dbReference>
<dbReference type="InterPro" id="IPR000160">
    <property type="entry name" value="GGDEF_dom"/>
</dbReference>
<keyword evidence="5 6" id="KW-0472">Membrane</keyword>
<keyword evidence="9" id="KW-1185">Reference proteome</keyword>
<dbReference type="GO" id="GO:0052621">
    <property type="term" value="F:diguanylate cyclase activity"/>
    <property type="evidence" value="ECO:0007669"/>
    <property type="project" value="TreeGrafter"/>
</dbReference>
<dbReference type="AlphaFoldDB" id="A0A366XVS6"/>
<dbReference type="FunFam" id="3.30.70.270:FF:000001">
    <property type="entry name" value="Diguanylate cyclase domain protein"/>
    <property type="match status" value="1"/>
</dbReference>
<evidence type="ECO:0000256" key="5">
    <source>
        <dbReference type="ARBA" id="ARBA00023136"/>
    </source>
</evidence>
<evidence type="ECO:0000259" key="7">
    <source>
        <dbReference type="PROSITE" id="PS50887"/>
    </source>
</evidence>
<dbReference type="Gene3D" id="3.30.450.20">
    <property type="entry name" value="PAS domain"/>
    <property type="match status" value="1"/>
</dbReference>
<dbReference type="CDD" id="cd12912">
    <property type="entry name" value="PDC2_MCP_like"/>
    <property type="match status" value="1"/>
</dbReference>
<dbReference type="InterPro" id="IPR043128">
    <property type="entry name" value="Rev_trsase/Diguanyl_cyclase"/>
</dbReference>
<dbReference type="PROSITE" id="PS50887">
    <property type="entry name" value="GGDEF"/>
    <property type="match status" value="1"/>
</dbReference>
<dbReference type="SMART" id="SM00267">
    <property type="entry name" value="GGDEF"/>
    <property type="match status" value="1"/>
</dbReference>
<dbReference type="InterPro" id="IPR050469">
    <property type="entry name" value="Diguanylate_Cyclase"/>
</dbReference>
<keyword evidence="2" id="KW-1003">Cell membrane</keyword>
<evidence type="ECO:0000256" key="4">
    <source>
        <dbReference type="ARBA" id="ARBA00022989"/>
    </source>
</evidence>
<dbReference type="Proteomes" id="UP000253314">
    <property type="component" value="Unassembled WGS sequence"/>
</dbReference>
<comment type="subcellular location">
    <subcellularLocation>
        <location evidence="1">Cell membrane</location>
        <topology evidence="1">Multi-pass membrane protein</topology>
    </subcellularLocation>
</comment>
<evidence type="ECO:0000256" key="3">
    <source>
        <dbReference type="ARBA" id="ARBA00022692"/>
    </source>
</evidence>
<dbReference type="SUPFAM" id="SSF55073">
    <property type="entry name" value="Nucleotide cyclase"/>
    <property type="match status" value="1"/>
</dbReference>
<dbReference type="EMBL" id="QOCW01000009">
    <property type="protein sequence ID" value="RBW69678.1"/>
    <property type="molecule type" value="Genomic_DNA"/>
</dbReference>
<organism evidence="8 9">
    <name type="scientific">Bacillus taeanensis</name>
    <dbReference type="NCBI Taxonomy" id="273032"/>
    <lineage>
        <taxon>Bacteria</taxon>
        <taxon>Bacillati</taxon>
        <taxon>Bacillota</taxon>
        <taxon>Bacilli</taxon>
        <taxon>Bacillales</taxon>
        <taxon>Bacillaceae</taxon>
        <taxon>Bacillus</taxon>
    </lineage>
</organism>
<reference evidence="8 9" key="1">
    <citation type="submission" date="2018-07" db="EMBL/GenBank/DDBJ databases">
        <title>Lottiidibacillus patelloidae gen. nov., sp. nov., isolated from the intestinal tract of a marine limpet and the reclassification of B. taeanensis BH030017T, B. algicola KMM 3737T and B. hwajinpoensis SW-72T as genus Lottiidibacillus.</title>
        <authorList>
            <person name="Liu R."/>
            <person name="Huang Z."/>
        </authorList>
    </citation>
    <scope>NUCLEOTIDE SEQUENCE [LARGE SCALE GENOMIC DNA]</scope>
    <source>
        <strain evidence="8 9">BH030017</strain>
    </source>
</reference>
<dbReference type="CDD" id="cd18773">
    <property type="entry name" value="PDC1_HK_sensor"/>
    <property type="match status" value="1"/>
</dbReference>
<dbReference type="GO" id="GO:0005886">
    <property type="term" value="C:plasma membrane"/>
    <property type="evidence" value="ECO:0007669"/>
    <property type="project" value="UniProtKB-SubCell"/>
</dbReference>
<accession>A0A366XVS6</accession>
<evidence type="ECO:0000313" key="9">
    <source>
        <dbReference type="Proteomes" id="UP000253314"/>
    </source>
</evidence>
<dbReference type="InterPro" id="IPR029787">
    <property type="entry name" value="Nucleotide_cyclase"/>
</dbReference>
<sequence>MKKFLFNRKLKLTTLLISLVSASVIFTTLILLFSSYQSEKESLTNTYLSLNYSKADKLSCSVDSVFRSMKMSLEETANFIAEQDDMTDEDIQEQLELLRNNSRYFNSLSWIDETGLVRNIAPLSVGLKGETIKSGVTKEVLDLKSPALTAPYTAPTGRLIVLMSQPLYDGENNYKGIIGGAVYLQERNILNEILGNDIVDNSGSYYYVVGPGGKLLFHPESTRIGETVTANPVIRKLMQGESGMERVTNTKGIPMLAAYSMIPETGWGVVQQTPVSYVEKLLSNHIQQLTLYILPPFFILLVISIYLARKLAEPFINLAEHVNQLASGQVVSVPIIQSHWNREADILSKSAAIAIEAVQKNNYKLIHAATTDPLTELPNRRKLNETMESWRSEGIVFSIIAFDIDRFKLVNDTYGHQEGDKVLKYLADTIQSMVRKTDLCFRYGGEEFVLLLPHTTSLEAYNIAEKIRITLEITSSPVGKPITISLGISEYPLHSSSLDELFRLADKALYQSKLEGRNRTTIWS</sequence>